<gene>
    <name evidence="1" type="ORF">RJ40_08410</name>
</gene>
<accession>A0A8A3S6G7</accession>
<evidence type="ECO:0000313" key="1">
    <source>
        <dbReference type="EMBL" id="QSZ67523.1"/>
    </source>
</evidence>
<dbReference type="KEGG" id="maqe:RJ40_08410"/>
<reference evidence="1" key="2">
    <citation type="submission" date="2019-02" db="EMBL/GenBank/DDBJ databases">
        <authorList>
            <person name="Chen S.-C."/>
            <person name="Chien H.-H."/>
            <person name="Lai M.-C."/>
        </authorList>
    </citation>
    <scope>NUCLEOTIDE SEQUENCE</scope>
    <source>
        <strain evidence="1">N2F9704</strain>
    </source>
</reference>
<dbReference type="Proteomes" id="UP001042704">
    <property type="component" value="Chromosome"/>
</dbReference>
<proteinExistence type="predicted"/>
<dbReference type="GeneID" id="76424382"/>
<dbReference type="EMBL" id="CP036172">
    <property type="protein sequence ID" value="QSZ67523.1"/>
    <property type="molecule type" value="Genomic_DNA"/>
</dbReference>
<reference evidence="1" key="1">
    <citation type="journal article" date="2001" name="Int. J. Syst. Evol. Microbiol.">
        <title>Methanofollis aquaemaris sp. nov., a methanogen isolated from an aquaculture fish pond.</title>
        <authorList>
            <person name="Lai M.C."/>
            <person name="Chen S.C."/>
        </authorList>
    </citation>
    <scope>NUCLEOTIDE SEQUENCE</scope>
    <source>
        <strain evidence="1">N2F9704</strain>
    </source>
</reference>
<sequence length="179" mass="18828">MKLAHLAPLLGLCILVLSWTCGCTSAPAGGGGIQDITTEPAEMRIGLEEALRELEVLDGEGLEDLTGMEIVTVSGSGVDSTGNATTWTLGVRQAGNTSLMVHSQGGWSRYVWHGPLPENPVDLDAVVMPVDLYPGHAAEIGSLGEVTELVLIDGTYTVRSEEKQTESLSFDAHTGEALP</sequence>
<organism evidence="1 2">
    <name type="scientific">Methanofollis aquaemaris</name>
    <dbReference type="NCBI Taxonomy" id="126734"/>
    <lineage>
        <taxon>Archaea</taxon>
        <taxon>Methanobacteriati</taxon>
        <taxon>Methanobacteriota</taxon>
        <taxon>Stenosarchaea group</taxon>
        <taxon>Methanomicrobia</taxon>
        <taxon>Methanomicrobiales</taxon>
        <taxon>Methanomicrobiaceae</taxon>
        <taxon>Methanofollis</taxon>
    </lineage>
</organism>
<dbReference type="AlphaFoldDB" id="A0A8A3S6G7"/>
<dbReference type="PROSITE" id="PS51257">
    <property type="entry name" value="PROKAR_LIPOPROTEIN"/>
    <property type="match status" value="1"/>
</dbReference>
<dbReference type="RefSeq" id="WP_265580423.1">
    <property type="nucleotide sequence ID" value="NZ_CP036172.1"/>
</dbReference>
<evidence type="ECO:0000313" key="2">
    <source>
        <dbReference type="Proteomes" id="UP001042704"/>
    </source>
</evidence>
<keyword evidence="2" id="KW-1185">Reference proteome</keyword>
<protein>
    <recommendedName>
        <fullName evidence="3">Lipoprotein</fullName>
    </recommendedName>
</protein>
<name>A0A8A3S6G7_9EURY</name>
<evidence type="ECO:0008006" key="3">
    <source>
        <dbReference type="Google" id="ProtNLM"/>
    </source>
</evidence>